<dbReference type="EMBL" id="CP001124">
    <property type="protein sequence ID" value="ACH39853.1"/>
    <property type="molecule type" value="Genomic_DNA"/>
</dbReference>
<feature type="signal peptide" evidence="1">
    <location>
        <begin position="1"/>
        <end position="24"/>
    </location>
</feature>
<accession>B5EIF1</accession>
<dbReference type="RefSeq" id="WP_012531279.1">
    <property type="nucleotide sequence ID" value="NC_011146.1"/>
</dbReference>
<dbReference type="Gene3D" id="2.30.30.40">
    <property type="entry name" value="SH3 Domains"/>
    <property type="match status" value="1"/>
</dbReference>
<dbReference type="Pfam" id="PF08239">
    <property type="entry name" value="SH3_3"/>
    <property type="match status" value="1"/>
</dbReference>
<dbReference type="HOGENOM" id="CLU_1675406_0_0_7"/>
<organism evidence="3 4">
    <name type="scientific">Citrifermentans bemidjiense (strain ATCC BAA-1014 / DSM 16622 / JCM 12645 / Bem)</name>
    <name type="common">Geobacter bemidjiensis</name>
    <dbReference type="NCBI Taxonomy" id="404380"/>
    <lineage>
        <taxon>Bacteria</taxon>
        <taxon>Pseudomonadati</taxon>
        <taxon>Thermodesulfobacteriota</taxon>
        <taxon>Desulfuromonadia</taxon>
        <taxon>Geobacterales</taxon>
        <taxon>Geobacteraceae</taxon>
        <taxon>Citrifermentans</taxon>
    </lineage>
</organism>
<reference evidence="3 4" key="1">
    <citation type="submission" date="2008-07" db="EMBL/GenBank/DDBJ databases">
        <title>Complete sequence of Geobacter bemidjiensis BEM.</title>
        <authorList>
            <consortium name="US DOE Joint Genome Institute"/>
            <person name="Lucas S."/>
            <person name="Copeland A."/>
            <person name="Lapidus A."/>
            <person name="Glavina del Rio T."/>
            <person name="Dalin E."/>
            <person name="Tice H."/>
            <person name="Bruce D."/>
            <person name="Goodwin L."/>
            <person name="Pitluck S."/>
            <person name="Kiss H."/>
            <person name="Brettin T."/>
            <person name="Detter J.C."/>
            <person name="Han C."/>
            <person name="Kuske C.R."/>
            <person name="Schmutz J."/>
            <person name="Larimer F."/>
            <person name="Land M."/>
            <person name="Hauser L."/>
            <person name="Kyrpides N."/>
            <person name="Lykidis A."/>
            <person name="Lovley D."/>
            <person name="Richardson P."/>
        </authorList>
    </citation>
    <scope>NUCLEOTIDE SEQUENCE [LARGE SCALE GENOMIC DNA]</scope>
    <source>
        <strain evidence="4">ATCC BAA-1014 / DSM 16622 / JCM 12645 / Bem</strain>
    </source>
</reference>
<dbReference type="Proteomes" id="UP000008825">
    <property type="component" value="Chromosome"/>
</dbReference>
<evidence type="ECO:0000256" key="1">
    <source>
        <dbReference type="SAM" id="SignalP"/>
    </source>
</evidence>
<name>B5EIF1_CITBB</name>
<feature type="chain" id="PRO_5002832568" description="SH3b domain-containing protein" evidence="1">
    <location>
        <begin position="25"/>
        <end position="158"/>
    </location>
</feature>
<feature type="domain" description="SH3b" evidence="2">
    <location>
        <begin position="38"/>
        <end position="86"/>
    </location>
</feature>
<evidence type="ECO:0000313" key="4">
    <source>
        <dbReference type="Proteomes" id="UP000008825"/>
    </source>
</evidence>
<dbReference type="InterPro" id="IPR003646">
    <property type="entry name" value="SH3-like_bac-type"/>
</dbReference>
<dbReference type="KEGG" id="gbm:Gbem_2849"/>
<sequence>MRKDIRSIILAAAAVAAFAVPAVAESSTVCTVTAPEMRLRKSPSKKAKVVAIIKKDTKVTAEQCSGGWVKVSSQDGKLNGYIGGWALAAAPTQVAEAPATQVADTAPSTIAAQKEIPSNEKLAMQITELRLNVLGIERDMQQMHKEIRKIKSTLRHKK</sequence>
<gene>
    <name evidence="3" type="ordered locus">Gbem_2849</name>
</gene>
<protein>
    <recommendedName>
        <fullName evidence="2">SH3b domain-containing protein</fullName>
    </recommendedName>
</protein>
<evidence type="ECO:0000313" key="3">
    <source>
        <dbReference type="EMBL" id="ACH39853.1"/>
    </source>
</evidence>
<dbReference type="AlphaFoldDB" id="B5EIF1"/>
<dbReference type="OrthoDB" id="5396396at2"/>
<keyword evidence="1" id="KW-0732">Signal</keyword>
<evidence type="ECO:0000259" key="2">
    <source>
        <dbReference type="Pfam" id="PF08239"/>
    </source>
</evidence>
<reference evidence="3 4" key="2">
    <citation type="journal article" date="2010" name="BMC Genomics">
        <title>The genome of Geobacter bemidjiensis, exemplar for the subsurface clade of Geobacter species that predominate in Fe(III)-reducing subsurface environments.</title>
        <authorList>
            <person name="Aklujkar M."/>
            <person name="Young N.D."/>
            <person name="Holmes D."/>
            <person name="Chavan M."/>
            <person name="Risso C."/>
            <person name="Kiss H.E."/>
            <person name="Han C.S."/>
            <person name="Land M.L."/>
            <person name="Lovley D.R."/>
        </authorList>
    </citation>
    <scope>NUCLEOTIDE SEQUENCE [LARGE SCALE GENOMIC DNA]</scope>
    <source>
        <strain evidence="4">ATCC BAA-1014 / DSM 16622 / JCM 12645 / Bem</strain>
    </source>
</reference>
<keyword evidence="4" id="KW-1185">Reference proteome</keyword>
<proteinExistence type="predicted"/>